<dbReference type="GO" id="GO:0030688">
    <property type="term" value="C:preribosome, small subunit precursor"/>
    <property type="evidence" value="ECO:0007669"/>
    <property type="project" value="TreeGrafter"/>
</dbReference>
<dbReference type="Pfam" id="PF04950">
    <property type="entry name" value="RIBIOP_C"/>
    <property type="match status" value="1"/>
</dbReference>
<keyword evidence="9" id="KW-0812">Transmembrane</keyword>
<keyword evidence="6" id="KW-0539">Nucleus</keyword>
<dbReference type="InterPro" id="IPR007708">
    <property type="entry name" value="DBR1_C"/>
</dbReference>
<feature type="region of interest" description="Disordered" evidence="8">
    <location>
        <begin position="738"/>
        <end position="757"/>
    </location>
</feature>
<dbReference type="EMBL" id="CWKI01000012">
    <property type="protein sequence ID" value="CTR09988.1"/>
    <property type="molecule type" value="Genomic_DNA"/>
</dbReference>
<feature type="compositionally biased region" description="Basic and acidic residues" evidence="8">
    <location>
        <begin position="1637"/>
        <end position="1647"/>
    </location>
</feature>
<evidence type="ECO:0000256" key="4">
    <source>
        <dbReference type="ARBA" id="ARBA00022517"/>
    </source>
</evidence>
<dbReference type="STRING" id="5286.A0A0K3CM15"/>
<dbReference type="Pfam" id="PF00149">
    <property type="entry name" value="Metallophos"/>
    <property type="match status" value="1"/>
</dbReference>
<evidence type="ECO:0000256" key="1">
    <source>
        <dbReference type="ARBA" id="ARBA00001954"/>
    </source>
</evidence>
<dbReference type="Pfam" id="PF22298">
    <property type="entry name" value="Tsr1_G-like"/>
    <property type="match status" value="1"/>
</dbReference>
<evidence type="ECO:0000313" key="12">
    <source>
        <dbReference type="EMBL" id="CTR09988.1"/>
    </source>
</evidence>
<dbReference type="GO" id="GO:0008419">
    <property type="term" value="F:RNA lariat debranching enzyme activity"/>
    <property type="evidence" value="ECO:0007669"/>
    <property type="project" value="UniProtKB-ARBA"/>
</dbReference>
<name>A0A0K3CM15_RHOTO</name>
<comment type="cofactor">
    <cofactor evidence="1">
        <name>Fe(2+)</name>
        <dbReference type="ChEBI" id="CHEBI:29033"/>
    </cofactor>
</comment>
<dbReference type="CDD" id="cd00844">
    <property type="entry name" value="MPP_Dbr1_N"/>
    <property type="match status" value="1"/>
</dbReference>
<dbReference type="InterPro" id="IPR007217">
    <property type="entry name" value="Per1-like"/>
</dbReference>
<dbReference type="GO" id="GO:0034511">
    <property type="term" value="F:U3 snoRNA binding"/>
    <property type="evidence" value="ECO:0007669"/>
    <property type="project" value="TreeGrafter"/>
</dbReference>
<feature type="compositionally biased region" description="Acidic residues" evidence="8">
    <location>
        <begin position="1648"/>
        <end position="1657"/>
    </location>
</feature>
<feature type="compositionally biased region" description="Low complexity" evidence="8">
    <location>
        <begin position="739"/>
        <end position="751"/>
    </location>
</feature>
<dbReference type="GO" id="GO:0006397">
    <property type="term" value="P:mRNA processing"/>
    <property type="evidence" value="ECO:0007669"/>
    <property type="project" value="UniProtKB-KW"/>
</dbReference>
<dbReference type="InterPro" id="IPR041816">
    <property type="entry name" value="Dbr1_N"/>
</dbReference>
<comment type="similarity">
    <text evidence="3">Belongs to the lariat debranching enzyme family.</text>
</comment>
<feature type="transmembrane region" description="Helical" evidence="9">
    <location>
        <begin position="308"/>
        <end position="326"/>
    </location>
</feature>
<sequence length="1957" mass="215892">MPRTLTFAHPARHPPTRRRTVAAAVLALVLAAEPTWASVGDRSPAYQRCTAVCRQQLCRDSPSKPASSPPDSHPAPFSAYSPSLLWPCEATCSYACQQYLTDLALSHSPRPSARETEPGGALEGLPLGHQVQFHGKWPFHRLDFSSLPLVPFLPLRLVGLFLPRLQEPLSVFFSLANLYAHYLGLVSLRTLHRRGRMQEGRRLARVYEVYAWTGLNAWIWSVVFHTRDVGWTERADYFAAAWTMVASLWVAVVRIQGWYASSSKGKTLAPSQRRAALVWTASLVALFLLHCAYLGLRDRFDYTYNMRFNVLVALSTIFLWALWTLAQSRLPTPSNFSRRQLSSYPSARSRFRAPHYLSPLPPLLLLPALTALELLDFPPLGPGGLRLLDAHALWHASTVPVVRMWYAFLSTQATPQTTLEPTRATPAMSGHSHKPHLKQSNKAFKSKHASKSTLRDQAKGRTHRPNTKDPASKAAKAASQKVQAKNLKVNRRNHAKQVVKKKRDLLEEQKGIFQGRNRNGERVQRVVAVVPMTEDVSALETAEMLAQAVGGQLTGTEGYRSLDVPKFHNQSLRFLLLPPASRPDALFPILDAAAAADFVIVALSSEQEVDAQGETVLRCLTGLGVGGANGGVVGVVKDLPGGNPTLASSTRLSLQSFLTHFFPSIDRIHCVSSMHSSSSASTSASAMSTDSSAASSAPTPSSEATLIVRGLCEKTPKGLRWRESRPRVLAERVAWSKNAQAEPAAQEAEAPSGFEGEELGTLAVEGVVRGSRMSANRLVHLQGWGDFKIEKIVLAPPARPTKRSAAAPADTMSVDGSTPSTAPFEPLSTPDDDADSLASTNIPDDDDFGLDEQTWPTEEEMASAPGAAGRDAMEMPPPARPGTTPKLKKFVDTAADETASVSARPFADLSPEQEQAQLEEYLASRAARRNVENRDDLDFPDEVDTPLHTPARERFARYRGLKSFRTSRWDPYEELPREYGRCFMLEDWKGMGRRLEKRAAEEGVEPGTRVIVYLANVPRRLIEQHNPMHPFTLFGLLKHEHKYSIMHFSIQRNTENSDTVRSKDPLVLQQGFRRFAINPIFSQHTVRNGGRGSNNVHKFERFLRHGINASIGTAYMPITFGSNSPSLLLRVPTTSADDAHASPDQHVHLIGTGTLLSSDPTRITAKRVILTGHPFKVHKKTATIRYLFFNRDDVEYFKPVQLRTKGGRIGHIREPLGTHGYFKAGFDGPISQLDTVCLTLYKRCFPKWSRVWDGQPLPIVDKDQVRAQAAAKEQHIEIDSEDAFLSPASATKRVVVLPLASRRVSPERSIAHAFTTARIFAARSRQLAKAFSPPHRLWPARRRPPSLSSTMSAPPSSTSSQRSLRVAVIGCSHGTLDDIYASVERCDEEARKKGEKEVDLVICCGDFQAMRNTADLQTMACPVKYRALGHFHQYYSGQKTAPKLTIVIGGNHEASGYMWELYHGGWLAPDIYFLGFAGSLLVDGWLRIAGASGIWKSGDWKKGHFETVPFDDRTIRSIYHIREYDVARLLQLKNRGSSMDVFLSHDWPLGIEQHGDVDWLMREKPFFRDEINSNSLGSPPLHALLTSLQPRYWFSAHLHVKFAALFHHDGSKTVVQNWEKRGWGGQPAAVVAQEGQEGAKAENPDEIKMDDEEDGAGEGEAVVSAEGPMSEEKGCPSGCAAHDEPTSAAANPDEIALDDDEELEAAPALVGEGNATVQPEPAQAANSMARTTKFLALNKPGKNRDFLQVLDIVEESSSTATLSAPSTSSANADSATSPPSSRPKLFFDPAWLAIVRSTAPYLSLSPRPIPFPPLAELAQTIEADEKWVKENVGKDGLVEVDEVMEFVRTAPTQEDWERNGMIQMPSWYTNPQTLAFTSLLQIENRINSIPEGYLAALEADKKRALEEAKAEALREIEMAGERVDEEPVGEKASEVAAKEANGDAANPEEIAIDDDDD</sequence>
<dbReference type="InterPro" id="IPR007034">
    <property type="entry name" value="BMS1_TSR1_C"/>
</dbReference>
<evidence type="ECO:0000256" key="3">
    <source>
        <dbReference type="ARBA" id="ARBA00006045"/>
    </source>
</evidence>
<reference evidence="12 13" key="1">
    <citation type="submission" date="2015-07" db="EMBL/GenBank/DDBJ databases">
        <authorList>
            <person name="Cajimat M.N.B."/>
            <person name="Milazzo M.L."/>
            <person name="Fulhorst C.F."/>
        </authorList>
    </citation>
    <scope>NUCLEOTIDE SEQUENCE [LARGE SCALE GENOMIC DNA]</scope>
    <source>
        <strain evidence="12">Single colony</strain>
    </source>
</reference>
<feature type="transmembrane region" description="Helical" evidence="9">
    <location>
        <begin position="276"/>
        <end position="296"/>
    </location>
</feature>
<dbReference type="SMART" id="SM00785">
    <property type="entry name" value="AARP2CN"/>
    <property type="match status" value="1"/>
</dbReference>
<evidence type="ECO:0000256" key="8">
    <source>
        <dbReference type="SAM" id="MobiDB-lite"/>
    </source>
</evidence>
<keyword evidence="5" id="KW-0507">mRNA processing</keyword>
<dbReference type="SMART" id="SM01124">
    <property type="entry name" value="DBR1"/>
    <property type="match status" value="1"/>
</dbReference>
<dbReference type="Pfam" id="PF05011">
    <property type="entry name" value="DBR1"/>
    <property type="match status" value="1"/>
</dbReference>
<dbReference type="GO" id="GO:0016020">
    <property type="term" value="C:membrane"/>
    <property type="evidence" value="ECO:0007669"/>
    <property type="project" value="GOC"/>
</dbReference>
<keyword evidence="9" id="KW-1133">Transmembrane helix</keyword>
<dbReference type="GO" id="GO:0000462">
    <property type="term" value="P:maturation of SSU-rRNA from tricistronic rRNA transcript (SSU-rRNA, 5.8S rRNA, LSU-rRNA)"/>
    <property type="evidence" value="ECO:0007669"/>
    <property type="project" value="TreeGrafter"/>
</dbReference>
<keyword evidence="13" id="KW-1185">Reference proteome</keyword>
<dbReference type="GO" id="GO:0003924">
    <property type="term" value="F:GTPase activity"/>
    <property type="evidence" value="ECO:0007669"/>
    <property type="project" value="TreeGrafter"/>
</dbReference>
<dbReference type="Proteomes" id="UP000199069">
    <property type="component" value="Unassembled WGS sequence"/>
</dbReference>
<evidence type="ECO:0000256" key="9">
    <source>
        <dbReference type="SAM" id="Phobius"/>
    </source>
</evidence>
<dbReference type="GO" id="GO:0005730">
    <property type="term" value="C:nucleolus"/>
    <property type="evidence" value="ECO:0007669"/>
    <property type="project" value="UniProtKB-SubCell"/>
</dbReference>
<evidence type="ECO:0000259" key="11">
    <source>
        <dbReference type="PROSITE" id="PS51714"/>
    </source>
</evidence>
<feature type="compositionally biased region" description="Low complexity" evidence="8">
    <location>
        <begin position="1758"/>
        <end position="1779"/>
    </location>
</feature>
<dbReference type="SUPFAM" id="SSF56300">
    <property type="entry name" value="Metallo-dependent phosphatases"/>
    <property type="match status" value="1"/>
</dbReference>
<dbReference type="Pfam" id="PF04080">
    <property type="entry name" value="Per1"/>
    <property type="match status" value="1"/>
</dbReference>
<feature type="compositionally biased region" description="Low complexity" evidence="8">
    <location>
        <begin position="1345"/>
        <end position="1361"/>
    </location>
</feature>
<evidence type="ECO:0000256" key="2">
    <source>
        <dbReference type="ARBA" id="ARBA00004604"/>
    </source>
</evidence>
<dbReference type="InterPro" id="IPR030387">
    <property type="entry name" value="G_Bms1/Tsr1_dom"/>
</dbReference>
<dbReference type="PANTHER" id="PTHR12858:SF1">
    <property type="entry name" value="PRE-RRNA-PROCESSING PROTEIN TSR1 HOMOLOG"/>
    <property type="match status" value="1"/>
</dbReference>
<dbReference type="InterPro" id="IPR039761">
    <property type="entry name" value="Bms1/Tsr1"/>
</dbReference>
<dbReference type="PROSITE" id="PS51714">
    <property type="entry name" value="G_BMS1"/>
    <property type="match status" value="1"/>
</dbReference>
<feature type="region of interest" description="Disordered" evidence="8">
    <location>
        <begin position="1334"/>
        <end position="1361"/>
    </location>
</feature>
<evidence type="ECO:0000256" key="7">
    <source>
        <dbReference type="ARBA" id="ARBA00038288"/>
    </source>
</evidence>
<dbReference type="PANTHER" id="PTHR12858">
    <property type="entry name" value="RIBOSOME BIOGENESIS PROTEIN"/>
    <property type="match status" value="1"/>
</dbReference>
<feature type="region of interest" description="Disordered" evidence="8">
    <location>
        <begin position="1919"/>
        <end position="1957"/>
    </location>
</feature>
<feature type="domain" description="Bms1-type G" evidence="11">
    <location>
        <begin position="523"/>
        <end position="717"/>
    </location>
</feature>
<feature type="region of interest" description="Disordered" evidence="8">
    <location>
        <begin position="1633"/>
        <end position="1690"/>
    </location>
</feature>
<accession>A0A0K3CM15</accession>
<evidence type="ECO:0000256" key="5">
    <source>
        <dbReference type="ARBA" id="ARBA00022664"/>
    </source>
</evidence>
<protein>
    <submittedName>
        <fullName evidence="12">BY PROTMAP: gi|342320593|gb|EGU12533.1| Ribosome biogenesis protein tsr1 [Rhodotorula glutinis ATCC 204091]</fullName>
    </submittedName>
</protein>
<feature type="chain" id="PRO_5005495518" evidence="10">
    <location>
        <begin position="38"/>
        <end position="1957"/>
    </location>
</feature>
<keyword evidence="9" id="KW-0472">Membrane</keyword>
<feature type="region of interest" description="Disordered" evidence="8">
    <location>
        <begin position="679"/>
        <end position="701"/>
    </location>
</feature>
<feature type="region of interest" description="Disordered" evidence="8">
    <location>
        <begin position="417"/>
        <end position="502"/>
    </location>
</feature>
<feature type="compositionally biased region" description="Basic residues" evidence="8">
    <location>
        <begin position="488"/>
        <end position="502"/>
    </location>
</feature>
<dbReference type="InterPro" id="IPR004843">
    <property type="entry name" value="Calcineurin-like_PHP"/>
</dbReference>
<dbReference type="GO" id="GO:0000479">
    <property type="term" value="P:endonucleolytic cleavage of tricistronic rRNA transcript (SSU-rRNA, 5.8S rRNA, LSU-rRNA)"/>
    <property type="evidence" value="ECO:0007669"/>
    <property type="project" value="TreeGrafter"/>
</dbReference>
<feature type="compositionally biased region" description="Low complexity" evidence="8">
    <location>
        <begin position="472"/>
        <end position="485"/>
    </location>
</feature>
<evidence type="ECO:0000313" key="13">
    <source>
        <dbReference type="Proteomes" id="UP000199069"/>
    </source>
</evidence>
<feature type="transmembrane region" description="Helical" evidence="9">
    <location>
        <begin position="237"/>
        <end position="255"/>
    </location>
</feature>
<feature type="region of interest" description="Disordered" evidence="8">
    <location>
        <begin position="1758"/>
        <end position="1781"/>
    </location>
</feature>
<gene>
    <name evidence="12" type="primary">FGENESH: predicted gene_12.9</name>
    <name evidence="12" type="ORF">BN2166_0058490</name>
</gene>
<proteinExistence type="inferred from homology"/>
<feature type="region of interest" description="Disordered" evidence="8">
    <location>
        <begin position="799"/>
        <end position="884"/>
    </location>
</feature>
<dbReference type="SMART" id="SM01362">
    <property type="entry name" value="DUF663"/>
    <property type="match status" value="1"/>
</dbReference>
<organism evidence="12 13">
    <name type="scientific">Rhodotorula toruloides</name>
    <name type="common">Yeast</name>
    <name type="synonym">Rhodosporidium toruloides</name>
    <dbReference type="NCBI Taxonomy" id="5286"/>
    <lineage>
        <taxon>Eukaryota</taxon>
        <taxon>Fungi</taxon>
        <taxon>Dikarya</taxon>
        <taxon>Basidiomycota</taxon>
        <taxon>Pucciniomycotina</taxon>
        <taxon>Microbotryomycetes</taxon>
        <taxon>Sporidiobolales</taxon>
        <taxon>Sporidiobolaceae</taxon>
        <taxon>Rhodotorula</taxon>
    </lineage>
</organism>
<evidence type="ECO:0000256" key="6">
    <source>
        <dbReference type="ARBA" id="ARBA00023242"/>
    </source>
</evidence>
<keyword evidence="10" id="KW-0732">Signal</keyword>
<keyword evidence="4" id="KW-0690">Ribosome biogenesis</keyword>
<dbReference type="InterPro" id="IPR029052">
    <property type="entry name" value="Metallo-depent_PP-like"/>
</dbReference>
<dbReference type="GO" id="GO:0006506">
    <property type="term" value="P:GPI anchor biosynthetic process"/>
    <property type="evidence" value="ECO:0007669"/>
    <property type="project" value="InterPro"/>
</dbReference>
<comment type="subcellular location">
    <subcellularLocation>
        <location evidence="2">Nucleus</location>
        <location evidence="2">Nucleolus</location>
    </subcellularLocation>
</comment>
<feature type="transmembrane region" description="Helical" evidence="9">
    <location>
        <begin position="169"/>
        <end position="188"/>
    </location>
</feature>
<feature type="compositionally biased region" description="Basic residues" evidence="8">
    <location>
        <begin position="431"/>
        <end position="450"/>
    </location>
</feature>
<comment type="similarity">
    <text evidence="7">Belongs to the TRAFAC class translation factor GTPase superfamily. Bms1-like GTPase family. TSR1 subfamily.</text>
</comment>
<feature type="compositionally biased region" description="Basic and acidic residues" evidence="8">
    <location>
        <begin position="1928"/>
        <end position="1941"/>
    </location>
</feature>
<dbReference type="Pfam" id="PF08142">
    <property type="entry name" value="AARP2CN"/>
    <property type="match status" value="1"/>
</dbReference>
<dbReference type="GO" id="GO:0005525">
    <property type="term" value="F:GTP binding"/>
    <property type="evidence" value="ECO:0007669"/>
    <property type="project" value="TreeGrafter"/>
</dbReference>
<feature type="signal peptide" evidence="10">
    <location>
        <begin position="1"/>
        <end position="37"/>
    </location>
</feature>
<evidence type="ECO:0000256" key="10">
    <source>
        <dbReference type="SAM" id="SignalP"/>
    </source>
</evidence>
<dbReference type="InterPro" id="IPR012948">
    <property type="entry name" value="AARP2CN"/>
</dbReference>